<evidence type="ECO:0000313" key="3">
    <source>
        <dbReference type="EMBL" id="OXA54287.1"/>
    </source>
</evidence>
<accession>A0A226EB75</accession>
<sequence length="533" mass="61526">MLFKIERFLLLLILSDKYNPSTANDIGKNTQVSLTATLSSFLENLNFCTVQIFYERTHYTNGDLISRPIYTLTLLDLNLNFVIENLGEPQNRYVRANVTRKDRFEIIENFPFKENNFTRIFSNCHIALLHSLRGNPFHQMWGMAAFNEDPDFVVIHDSGYADRLNNFHFGNYLSFSSRLSLTSILLYSDTTSNQVSIVCHTCLPRHEVNDQNDKSIFHQKLYPLKKDSTLSQVQRQYNQLMKNMNHHAIKYYQTYRKFWEITCSLKHCGLNTPHTTCPLSEVLFRFNLSAATSFKNVVGSVAPNSFHGWEGLQMSIMLPGIIFRHTWIKHSVEYQTLEYTIYALPTELNANSLLMIFDILSVSLLTFFGGCSSLIIFNDRKFVFSPVMWTISMFLQQGTNIVIKAGEAITFSRLRVFMTYCIVVIWLFNSFFVGSMFGGEFFSLFSSNKVPQIPSNLKELTQAKDVPVISFSATFDVGADGNYTYCSTIKDTTIPQMTERVGYSPQFRKVLNDLKEKVDWVQLNLFDYADSYR</sequence>
<dbReference type="AlphaFoldDB" id="A0A226EB75"/>
<reference evidence="3 4" key="1">
    <citation type="submission" date="2015-12" db="EMBL/GenBank/DDBJ databases">
        <title>The genome of Folsomia candida.</title>
        <authorList>
            <person name="Faddeeva A."/>
            <person name="Derks M.F."/>
            <person name="Anvar Y."/>
            <person name="Smit S."/>
            <person name="Van Straalen N."/>
            <person name="Roelofs D."/>
        </authorList>
    </citation>
    <scope>NUCLEOTIDE SEQUENCE [LARGE SCALE GENOMIC DNA]</scope>
    <source>
        <strain evidence="3 4">VU population</strain>
        <tissue evidence="3">Whole body</tissue>
    </source>
</reference>
<keyword evidence="4" id="KW-1185">Reference proteome</keyword>
<evidence type="ECO:0000256" key="2">
    <source>
        <dbReference type="SAM" id="SignalP"/>
    </source>
</evidence>
<feature type="signal peptide" evidence="2">
    <location>
        <begin position="1"/>
        <end position="23"/>
    </location>
</feature>
<keyword evidence="2" id="KW-0732">Signal</keyword>
<gene>
    <name evidence="3" type="ORF">Fcan01_11725</name>
</gene>
<protein>
    <submittedName>
        <fullName evidence="3">Uncharacterized protein</fullName>
    </submittedName>
</protein>
<comment type="caution">
    <text evidence="3">The sequence shown here is derived from an EMBL/GenBank/DDBJ whole genome shotgun (WGS) entry which is preliminary data.</text>
</comment>
<keyword evidence="1" id="KW-0472">Membrane</keyword>
<organism evidence="3 4">
    <name type="scientific">Folsomia candida</name>
    <name type="common">Springtail</name>
    <dbReference type="NCBI Taxonomy" id="158441"/>
    <lineage>
        <taxon>Eukaryota</taxon>
        <taxon>Metazoa</taxon>
        <taxon>Ecdysozoa</taxon>
        <taxon>Arthropoda</taxon>
        <taxon>Hexapoda</taxon>
        <taxon>Collembola</taxon>
        <taxon>Entomobryomorpha</taxon>
        <taxon>Isotomoidea</taxon>
        <taxon>Isotomidae</taxon>
        <taxon>Proisotominae</taxon>
        <taxon>Folsomia</taxon>
    </lineage>
</organism>
<feature type="transmembrane region" description="Helical" evidence="1">
    <location>
        <begin position="417"/>
        <end position="438"/>
    </location>
</feature>
<keyword evidence="1" id="KW-0812">Transmembrane</keyword>
<evidence type="ECO:0000313" key="4">
    <source>
        <dbReference type="Proteomes" id="UP000198287"/>
    </source>
</evidence>
<dbReference type="EMBL" id="LNIX01000005">
    <property type="protein sequence ID" value="OXA54287.1"/>
    <property type="molecule type" value="Genomic_DNA"/>
</dbReference>
<evidence type="ECO:0000256" key="1">
    <source>
        <dbReference type="SAM" id="Phobius"/>
    </source>
</evidence>
<proteinExistence type="predicted"/>
<feature type="chain" id="PRO_5013257222" evidence="2">
    <location>
        <begin position="24"/>
        <end position="533"/>
    </location>
</feature>
<feature type="transmembrane region" description="Helical" evidence="1">
    <location>
        <begin position="353"/>
        <end position="377"/>
    </location>
</feature>
<keyword evidence="1" id="KW-1133">Transmembrane helix</keyword>
<dbReference type="Proteomes" id="UP000198287">
    <property type="component" value="Unassembled WGS sequence"/>
</dbReference>
<name>A0A226EB75_FOLCA</name>